<dbReference type="RefSeq" id="WP_054021537.1">
    <property type="nucleotide sequence ID" value="NZ_BBYR01000052.1"/>
</dbReference>
<keyword evidence="1" id="KW-0732">Signal</keyword>
<evidence type="ECO:0000313" key="3">
    <source>
        <dbReference type="Proteomes" id="UP000037660"/>
    </source>
</evidence>
<keyword evidence="3" id="KW-1185">Reference proteome</keyword>
<gene>
    <name evidence="2" type="ORF">ISF6_3553</name>
</gene>
<organism evidence="2 3">
    <name type="scientific">Piscinibacter sakaiensis</name>
    <name type="common">Ideonella sakaiensis</name>
    <dbReference type="NCBI Taxonomy" id="1547922"/>
    <lineage>
        <taxon>Bacteria</taxon>
        <taxon>Pseudomonadati</taxon>
        <taxon>Pseudomonadota</taxon>
        <taxon>Betaproteobacteria</taxon>
        <taxon>Burkholderiales</taxon>
        <taxon>Sphaerotilaceae</taxon>
        <taxon>Piscinibacter</taxon>
    </lineage>
</organism>
<evidence type="ECO:0000256" key="1">
    <source>
        <dbReference type="SAM" id="SignalP"/>
    </source>
</evidence>
<comment type="caution">
    <text evidence="2">The sequence shown here is derived from an EMBL/GenBank/DDBJ whole genome shotgun (WGS) entry which is preliminary data.</text>
</comment>
<feature type="chain" id="PRO_5005513706" description="TonB C-terminal domain-containing protein" evidence="1">
    <location>
        <begin position="26"/>
        <end position="248"/>
    </location>
</feature>
<reference evidence="3" key="1">
    <citation type="submission" date="2015-07" db="EMBL/GenBank/DDBJ databases">
        <title>Discovery of a poly(ethylene terephthalate assimilation.</title>
        <authorList>
            <person name="Yoshida S."/>
            <person name="Hiraga K."/>
            <person name="Takehana T."/>
            <person name="Taniguchi I."/>
            <person name="Yamaji H."/>
            <person name="Maeda Y."/>
            <person name="Toyohara K."/>
            <person name="Miyamoto K."/>
            <person name="Kimura Y."/>
            <person name="Oda K."/>
        </authorList>
    </citation>
    <scope>NUCLEOTIDE SEQUENCE [LARGE SCALE GENOMIC DNA]</scope>
    <source>
        <strain evidence="3">NBRC 110686 / TISTR 2288 / 201-F6</strain>
    </source>
</reference>
<sequence length="248" mass="26065">MPHTDLRLAAALALLAAALLPPAAAQSGGLEAPGAATPLLVVEPAFPPGAVAPAPGVTIEVLGTVRQDASFVAQTLQARDGEHPAFVAAVREVIGHWRFLPAVDDASCTATDAPARLFVTFAGSAAAPSISITRPAATPRTIPRVTDLFNRMRRPSFTGLIEGRVLVLSLIDPDGVSRAVSVRYSSAPGRFDRAVLDHARRTLVDWAPPNPTAAVCTQREYRMCLDPADRHAADVVRHPVCDEPGAGR</sequence>
<accession>A0A0K8P4K9</accession>
<dbReference type="Proteomes" id="UP000037660">
    <property type="component" value="Unassembled WGS sequence"/>
</dbReference>
<evidence type="ECO:0000313" key="2">
    <source>
        <dbReference type="EMBL" id="GAP37608.1"/>
    </source>
</evidence>
<reference evidence="2 3" key="2">
    <citation type="journal article" date="2016" name="Science">
        <title>A bacterium that degrades and assimilates poly(ethylene terephthalate).</title>
        <authorList>
            <person name="Yoshida S."/>
            <person name="Hiraga K."/>
            <person name="Takehana T."/>
            <person name="Taniguchi I."/>
            <person name="Yamaji H."/>
            <person name="Maeda Y."/>
            <person name="Toyohara K."/>
            <person name="Miyamoto K."/>
            <person name="Kimura Y."/>
            <person name="Oda K."/>
        </authorList>
    </citation>
    <scope>NUCLEOTIDE SEQUENCE [LARGE SCALE GENOMIC DNA]</scope>
    <source>
        <strain evidence="3">NBRC 110686 / TISTR 2288 / 201-F6</strain>
    </source>
</reference>
<name>A0A0K8P4K9_PISS1</name>
<dbReference type="SUPFAM" id="SSF74653">
    <property type="entry name" value="TolA/TonB C-terminal domain"/>
    <property type="match status" value="1"/>
</dbReference>
<feature type="signal peptide" evidence="1">
    <location>
        <begin position="1"/>
        <end position="25"/>
    </location>
</feature>
<dbReference type="OrthoDB" id="8853512at2"/>
<evidence type="ECO:0008006" key="4">
    <source>
        <dbReference type="Google" id="ProtNLM"/>
    </source>
</evidence>
<protein>
    <recommendedName>
        <fullName evidence="4">TonB C-terminal domain-containing protein</fullName>
    </recommendedName>
</protein>
<dbReference type="AlphaFoldDB" id="A0A0K8P4K9"/>
<dbReference type="STRING" id="1547922.ISF6_3553"/>
<proteinExistence type="predicted"/>
<dbReference type="EMBL" id="BBYR01000052">
    <property type="protein sequence ID" value="GAP37608.1"/>
    <property type="molecule type" value="Genomic_DNA"/>
</dbReference>